<accession>A0A0V0QHW5</accession>
<dbReference type="OMA" id="QPYEENI"/>
<evidence type="ECO:0000313" key="3">
    <source>
        <dbReference type="Proteomes" id="UP000054937"/>
    </source>
</evidence>
<dbReference type="AlphaFoldDB" id="A0A0V0QHW5"/>
<dbReference type="EMBL" id="LDAU01000166">
    <property type="protein sequence ID" value="KRX01720.1"/>
    <property type="molecule type" value="Genomic_DNA"/>
</dbReference>
<dbReference type="InParanoid" id="A0A0V0QHW5"/>
<proteinExistence type="predicted"/>
<keyword evidence="1" id="KW-0175">Coiled coil</keyword>
<reference evidence="2 3" key="1">
    <citation type="journal article" date="2015" name="Sci. Rep.">
        <title>Genome of the facultative scuticociliatosis pathogen Pseudocohnilembus persalinus provides insight into its virulence through horizontal gene transfer.</title>
        <authorList>
            <person name="Xiong J."/>
            <person name="Wang G."/>
            <person name="Cheng J."/>
            <person name="Tian M."/>
            <person name="Pan X."/>
            <person name="Warren A."/>
            <person name="Jiang C."/>
            <person name="Yuan D."/>
            <person name="Miao W."/>
        </authorList>
    </citation>
    <scope>NUCLEOTIDE SEQUENCE [LARGE SCALE GENOMIC DNA]</scope>
    <source>
        <strain evidence="2">36N120E</strain>
    </source>
</reference>
<evidence type="ECO:0000256" key="1">
    <source>
        <dbReference type="SAM" id="Coils"/>
    </source>
</evidence>
<keyword evidence="3" id="KW-1185">Reference proteome</keyword>
<organism evidence="2 3">
    <name type="scientific">Pseudocohnilembus persalinus</name>
    <name type="common">Ciliate</name>
    <dbReference type="NCBI Taxonomy" id="266149"/>
    <lineage>
        <taxon>Eukaryota</taxon>
        <taxon>Sar</taxon>
        <taxon>Alveolata</taxon>
        <taxon>Ciliophora</taxon>
        <taxon>Intramacronucleata</taxon>
        <taxon>Oligohymenophorea</taxon>
        <taxon>Scuticociliatia</taxon>
        <taxon>Philasterida</taxon>
        <taxon>Pseudocohnilembidae</taxon>
        <taxon>Pseudocohnilembus</taxon>
    </lineage>
</organism>
<name>A0A0V0QHW5_PSEPJ</name>
<dbReference type="Proteomes" id="UP000054937">
    <property type="component" value="Unassembled WGS sequence"/>
</dbReference>
<protein>
    <submittedName>
        <fullName evidence="2">Uncharacterized protein</fullName>
    </submittedName>
</protein>
<gene>
    <name evidence="2" type="ORF">PPERSA_01590</name>
</gene>
<evidence type="ECO:0000313" key="2">
    <source>
        <dbReference type="EMBL" id="KRX01720.1"/>
    </source>
</evidence>
<feature type="coiled-coil region" evidence="1">
    <location>
        <begin position="172"/>
        <end position="206"/>
    </location>
</feature>
<sequence length="542" mass="65163">MRQHEDSQSEKYQNLRENIGLILEKNHSFFSSQPQLKLKSSPFYFGGQNYSRPKKIHNRKKTHKKCLNEVESKLFSDIINIPNIQIISQKSNNDIEYQIDNQFENQQLKECQFDKKLKNNVNQIPEANYKVYYENDFFVQSLPANAVGRRNIFLKKSVKGFHILNKNDNLSKETIQNKQTNYKDKIQKKNENVENQLLNLKQSQNIEKHYNIQVNEEDVEKKLYHINNGESYQILETQPYEENIEQIQQEQYKEKIFNHLRILNTQQQKERKLNIQKNQNLWARSRLSQLLQQSLKQEDFSNSKQDIPNNQKNMENYHQINKNQQISQDNQELQIISDKKQVYQKNQVLESQRQKQTKQKTSIFQKIIRKIKLKKKQERDEKKLQQQWISNFSQKNFTQQKDSKNKTIITSLLFEPDSSPKKRKSYYEKKEEAKKLAYKNAWISQTQKSLTQSKPQKLKDLQQIQENIQKLNLSSDIFLSLNDKEGPKKKKSYYLKIQNEQKNSEKPRWKFFQKINENQYEKTDKLQKIQETQNNDINLQKN</sequence>
<comment type="caution">
    <text evidence="2">The sequence shown here is derived from an EMBL/GenBank/DDBJ whole genome shotgun (WGS) entry which is preliminary data.</text>
</comment>